<dbReference type="PROSITE" id="PS50110">
    <property type="entry name" value="RESPONSE_REGULATORY"/>
    <property type="match status" value="1"/>
</dbReference>
<dbReference type="Pfam" id="PF00072">
    <property type="entry name" value="Response_reg"/>
    <property type="match status" value="1"/>
</dbReference>
<dbReference type="PANTHER" id="PTHR44591:SF25">
    <property type="entry name" value="CHEMOTAXIS TWO-COMPONENT RESPONSE REGULATOR"/>
    <property type="match status" value="1"/>
</dbReference>
<dbReference type="SMART" id="SM00448">
    <property type="entry name" value="REC"/>
    <property type="match status" value="1"/>
</dbReference>
<comment type="caution">
    <text evidence="4">The sequence shown here is derived from an EMBL/GenBank/DDBJ whole genome shotgun (WGS) entry which is preliminary data.</text>
</comment>
<keyword evidence="5" id="KW-1185">Reference proteome</keyword>
<name>A0AA42BM08_9ALTE</name>
<dbReference type="PANTHER" id="PTHR44591">
    <property type="entry name" value="STRESS RESPONSE REGULATOR PROTEIN 1"/>
    <property type="match status" value="1"/>
</dbReference>
<organism evidence="4 5">
    <name type="scientific">Opacimonas viscosa</name>
    <dbReference type="NCBI Taxonomy" id="2961944"/>
    <lineage>
        <taxon>Bacteria</taxon>
        <taxon>Pseudomonadati</taxon>
        <taxon>Pseudomonadota</taxon>
        <taxon>Gammaproteobacteria</taxon>
        <taxon>Alteromonadales</taxon>
        <taxon>Alteromonadaceae</taxon>
        <taxon>Opacimonas</taxon>
    </lineage>
</organism>
<dbReference type="GO" id="GO:0000160">
    <property type="term" value="P:phosphorelay signal transduction system"/>
    <property type="evidence" value="ECO:0007669"/>
    <property type="project" value="InterPro"/>
</dbReference>
<evidence type="ECO:0000256" key="1">
    <source>
        <dbReference type="ARBA" id="ARBA00022553"/>
    </source>
</evidence>
<dbReference type="SUPFAM" id="SSF52172">
    <property type="entry name" value="CheY-like"/>
    <property type="match status" value="1"/>
</dbReference>
<dbReference type="InterPro" id="IPR050595">
    <property type="entry name" value="Bact_response_regulator"/>
</dbReference>
<keyword evidence="1 2" id="KW-0597">Phosphoprotein</keyword>
<reference evidence="4" key="1">
    <citation type="submission" date="2022-07" db="EMBL/GenBank/DDBJ databases">
        <title>Characterization of the Novel Bacterium Alteromonas immobilis LMIT006 and Alteromonas gregis LMIT007.</title>
        <authorList>
            <person name="Lin X."/>
        </authorList>
    </citation>
    <scope>NUCLEOTIDE SEQUENCE</scope>
    <source>
        <strain evidence="4">LMIT007</strain>
    </source>
</reference>
<sequence>MKKILIIDDALTVRMYHKQLMEQLGFVVEEAVNGLEALEKIQDFQPDACLVDVNMPKMDGYRFIKELRNDEALRHIPCIMISTEAEQHDKEKAYAAGANFYIVKPAKVDELQNISRLIAGAA</sequence>
<feature type="domain" description="Response regulatory" evidence="3">
    <location>
        <begin position="3"/>
        <end position="119"/>
    </location>
</feature>
<dbReference type="Gene3D" id="3.40.50.2300">
    <property type="match status" value="1"/>
</dbReference>
<dbReference type="CDD" id="cd17546">
    <property type="entry name" value="REC_hyHK_CKI1_RcsC-like"/>
    <property type="match status" value="1"/>
</dbReference>
<feature type="modified residue" description="4-aspartylphosphate" evidence="2">
    <location>
        <position position="52"/>
    </location>
</feature>
<dbReference type="AlphaFoldDB" id="A0AA42BM08"/>
<dbReference type="RefSeq" id="WP_254101781.1">
    <property type="nucleotide sequence ID" value="NZ_JANATA010000021.1"/>
</dbReference>
<dbReference type="Proteomes" id="UP001165413">
    <property type="component" value="Unassembled WGS sequence"/>
</dbReference>
<accession>A0AA42BM08</accession>
<evidence type="ECO:0000313" key="4">
    <source>
        <dbReference type="EMBL" id="MCP3429443.1"/>
    </source>
</evidence>
<dbReference type="InterPro" id="IPR001789">
    <property type="entry name" value="Sig_transdc_resp-reg_receiver"/>
</dbReference>
<protein>
    <submittedName>
        <fullName evidence="4">Response regulator</fullName>
    </submittedName>
</protein>
<evidence type="ECO:0000313" key="5">
    <source>
        <dbReference type="Proteomes" id="UP001165413"/>
    </source>
</evidence>
<dbReference type="EMBL" id="JANATA010000021">
    <property type="protein sequence ID" value="MCP3429443.1"/>
    <property type="molecule type" value="Genomic_DNA"/>
</dbReference>
<evidence type="ECO:0000256" key="2">
    <source>
        <dbReference type="PROSITE-ProRule" id="PRU00169"/>
    </source>
</evidence>
<dbReference type="InterPro" id="IPR011006">
    <property type="entry name" value="CheY-like_superfamily"/>
</dbReference>
<evidence type="ECO:0000259" key="3">
    <source>
        <dbReference type="PROSITE" id="PS50110"/>
    </source>
</evidence>
<gene>
    <name evidence="4" type="ORF">NLF92_10850</name>
</gene>
<proteinExistence type="predicted"/>